<sequence>MSSHHDYIIEITAQHDALKPFAPENGQPLRFKIGDAVIYTNEFGAQFRRRVTGFYQPTEPSGLYARGRRYYLNSTSPWMPVAESSLRPDDSA</sequence>
<evidence type="ECO:0000313" key="1">
    <source>
        <dbReference type="EMBL" id="AIJ47426.1"/>
    </source>
</evidence>
<dbReference type="AlphaFoldDB" id="A0A076PRT6"/>
<name>A0A076PRT6_COMTE</name>
<proteinExistence type="predicted"/>
<reference evidence="1 2" key="1">
    <citation type="journal article" date="2014" name="Genome Announc.">
        <title>Complete Genome Sequence of Polychlorinated Biphenyl Degrader Comamonas testosteroni TK102 (NBRC 109938).</title>
        <authorList>
            <person name="Fukuda K."/>
            <person name="Hosoyama A."/>
            <person name="Tsuchikane K."/>
            <person name="Ohji S."/>
            <person name="Yamazoe A."/>
            <person name="Fujita N."/>
            <person name="Shintani M."/>
            <person name="Kimbara K."/>
        </authorList>
    </citation>
    <scope>NUCLEOTIDE SEQUENCE [LARGE SCALE GENOMIC DNA]</scope>
    <source>
        <strain evidence="1">TK102</strain>
    </source>
</reference>
<gene>
    <name evidence="1" type="ORF">O987_16560</name>
</gene>
<protein>
    <submittedName>
        <fullName evidence="1">Uncharacterized protein</fullName>
    </submittedName>
</protein>
<evidence type="ECO:0000313" key="2">
    <source>
        <dbReference type="Proteomes" id="UP000028782"/>
    </source>
</evidence>
<dbReference type="KEGG" id="ctes:O987_16560"/>
<dbReference type="HOGENOM" id="CLU_2366755_0_0_4"/>
<dbReference type="Proteomes" id="UP000028782">
    <property type="component" value="Chromosome"/>
</dbReference>
<dbReference type="EMBL" id="CP006704">
    <property type="protein sequence ID" value="AIJ47426.1"/>
    <property type="molecule type" value="Genomic_DNA"/>
</dbReference>
<accession>A0A076PRT6</accession>
<organism evidence="1 2">
    <name type="scientific">Comamonas testosteroni TK102</name>
    <dbReference type="NCBI Taxonomy" id="1392005"/>
    <lineage>
        <taxon>Bacteria</taxon>
        <taxon>Pseudomonadati</taxon>
        <taxon>Pseudomonadota</taxon>
        <taxon>Betaproteobacteria</taxon>
        <taxon>Burkholderiales</taxon>
        <taxon>Comamonadaceae</taxon>
        <taxon>Comamonas</taxon>
    </lineage>
</organism>
<dbReference type="RefSeq" id="WP_023114169.1">
    <property type="nucleotide sequence ID" value="NZ_CP006704.1"/>
</dbReference>